<evidence type="ECO:0000313" key="3">
    <source>
        <dbReference type="Proteomes" id="UP000887581"/>
    </source>
</evidence>
<feature type="coiled-coil region" evidence="1">
    <location>
        <begin position="301"/>
        <end position="391"/>
    </location>
</feature>
<feature type="coiled-coil region" evidence="1">
    <location>
        <begin position="1299"/>
        <end position="1441"/>
    </location>
</feature>
<proteinExistence type="predicted"/>
<feature type="coiled-coil region" evidence="1">
    <location>
        <begin position="541"/>
        <end position="622"/>
    </location>
</feature>
<name>A0A915Q455_9BILA</name>
<feature type="coiled-coil region" evidence="1">
    <location>
        <begin position="1179"/>
        <end position="1213"/>
    </location>
</feature>
<dbReference type="Proteomes" id="UP000887581">
    <property type="component" value="Unplaced"/>
</dbReference>
<feature type="coiled-coil region" evidence="1">
    <location>
        <begin position="904"/>
        <end position="1007"/>
    </location>
</feature>
<organism evidence="3 4">
    <name type="scientific">Setaria digitata</name>
    <dbReference type="NCBI Taxonomy" id="48799"/>
    <lineage>
        <taxon>Eukaryota</taxon>
        <taxon>Metazoa</taxon>
        <taxon>Ecdysozoa</taxon>
        <taxon>Nematoda</taxon>
        <taxon>Chromadorea</taxon>
        <taxon>Rhabditida</taxon>
        <taxon>Spirurina</taxon>
        <taxon>Spiruromorpha</taxon>
        <taxon>Filarioidea</taxon>
        <taxon>Setariidae</taxon>
        <taxon>Setaria</taxon>
    </lineage>
</organism>
<feature type="coiled-coil region" evidence="1">
    <location>
        <begin position="1574"/>
        <end position="1639"/>
    </location>
</feature>
<evidence type="ECO:0000256" key="1">
    <source>
        <dbReference type="SAM" id="Coils"/>
    </source>
</evidence>
<reference evidence="4" key="1">
    <citation type="submission" date="2022-11" db="UniProtKB">
        <authorList>
            <consortium name="WormBaseParasite"/>
        </authorList>
    </citation>
    <scope>IDENTIFICATION</scope>
</reference>
<feature type="compositionally biased region" description="Basic and acidic residues" evidence="2">
    <location>
        <begin position="1256"/>
        <end position="1265"/>
    </location>
</feature>
<keyword evidence="1" id="KW-0175">Coiled coil</keyword>
<dbReference type="WBParaSite" id="sdigi.contig9.g1025.t1">
    <property type="protein sequence ID" value="sdigi.contig9.g1025.t1"/>
    <property type="gene ID" value="sdigi.contig9.g1025"/>
</dbReference>
<protein>
    <submittedName>
        <fullName evidence="4">Nucleoprotein TPR/MLP1 domain-containing protein</fullName>
    </submittedName>
</protein>
<feature type="coiled-coil region" evidence="1">
    <location>
        <begin position="205"/>
        <end position="232"/>
    </location>
</feature>
<keyword evidence="3" id="KW-1185">Reference proteome</keyword>
<evidence type="ECO:0000256" key="2">
    <source>
        <dbReference type="SAM" id="MobiDB-lite"/>
    </source>
</evidence>
<accession>A0A915Q455</accession>
<feature type="coiled-coil region" evidence="1">
    <location>
        <begin position="139"/>
        <end position="173"/>
    </location>
</feature>
<evidence type="ECO:0000313" key="4">
    <source>
        <dbReference type="WBParaSite" id="sdigi.contig9.g1025.t1"/>
    </source>
</evidence>
<feature type="compositionally biased region" description="Polar residues" evidence="2">
    <location>
        <begin position="1266"/>
        <end position="1280"/>
    </location>
</feature>
<feature type="coiled-coil region" evidence="1">
    <location>
        <begin position="1480"/>
        <end position="1507"/>
    </location>
</feature>
<feature type="region of interest" description="Disordered" evidence="2">
    <location>
        <begin position="1249"/>
        <end position="1289"/>
    </location>
</feature>
<feature type="coiled-coil region" evidence="1">
    <location>
        <begin position="54"/>
        <end position="107"/>
    </location>
</feature>
<sequence length="1645" mass="192566">MVSLNLNGLEELFEEGGDNYEILSRWYEELSKYDPEDSELPESAKRILKAMKWIMQYEHANAEELRELAEKEASEMVEKQENWEEERENMRLQLNSLREQLNAVTNVTDLSEAFRARINSLQEENSYLKGQNKERGRELAEKNDKAEKLSSQIEQLENERTKLLQQQAFLNDSIRELNQRLDNKIEICATNEAEAMKLQQRSQQAAMLSKQLQEVVQQNDELRAEIEQLSTALASATTFIEDTTNNYRTLRQQLLESDEIIGRLINDNELLSKKLEDEKATNIDKLENDDDRSVQYYQGLLQKKDEQIEDLQMKFEILQAELQELQSQSTLENNIERENEMERLRTELVEATKVARQLFGVTTVDELNFEIKQYEIQNNELVHNMEIKDAENHKVNAELTRLRGEIFGSAEAEINRLEKQLCFREQQIEKLTTECSLLQAELNSVSVAPYRKQKLGNPADVTDSTQESTVVKHEVKYEKNERKEEEPIQDDVNFNDDISEKNVDNVTQLIIDSRIEKRPAIQSSEKKNGSLESLEASAMIISSLNRELMLLLQELDDKDQQLGCMEKSVKQVIMNLSELKEKYLKLQEEVAKSERIQRDRTADELRKQIEFYEIEINEYKKLSDSIRLNGSEVEQKLEEMNRQVVAERLRNLQLVRKLEIVEFNRKNENVEHKKVEKSYEEQRLLHAKQVKIANYESDLASIELARLQTLLLHSVPRRDYDRLLMQHKQLLASDDSAESTHFIKSDQMETEYIAINFLEMTDQTRNAEFEVENAHLKEMVNVLTSQNEYWQIEVEKVREQNAEMTHFLEDVESESQVKSLLVALERRFLKALSDRAQFSQNQKFASHQFIVQQNDFAKKKRRWRDEKKKLFEVIRSLQLLLQRTRSNSMELITVQQMLLYKEKFRKINANYAKSEKNKEEIERQKEKLNLELRHVEALRKGYETLQENDYNVIKLRKCLQASHLNMINIKNQLENAEIQIRKKDGQIQKLEETVQNLERENEDLLTATFKISDFEEEDDKICRSVSPTAAEFFSHIEKELPESGSIELKKSNAQSISDEKVNLEIEESENMGKGETPTDTIDSESDAKFYTVADVMPKIVITHSDEYMKKLNYISETAKLCIANYKEQLKYKDEVIEKYKALLRIMPQERDGQQIINGSISVTEELTNRRLRTASEILSENYNANIEAKDMEIVKLRNEVEHFLKANRKLTKDLQQFHNDAKDISEANTQTEFHQDDDEAAVDMPGKVMASSGESDTTKMTEGESGKNTLKQKSTITSQIPPLKSVPPVTNIENDEEILRREESKTMIMRLEIRELKQRIATLRAENQLEKACESIRSEALSEIKHNYSSGVTVESEAIIMRLQRELSDLKTETGNQKKLIQEQKEVIDRVQKNQSIKNAQEEISKWHEKKARESNIDLLRRKLKEMEQREQEMCERLKKRDCQIQQLYKLEGVRSAQLKRLHEMSKKLKEDKETSHLQIKLVNEQLKTAEEANVFMSEKITRLKKENDKLLSSSIREKKEALEEVEAMSDMDKISGLIISNISDGELSKLKEKAEQVELSISYMRPHGMSENYDDLMRQIANLKVEIEKYHEENRTLSDKLNERKYDCGAVAVLRDKLMAKEKVIEQQQHRIEELEREKWQNLL</sequence>